<dbReference type="EMBL" id="JACHGT010000002">
    <property type="protein sequence ID" value="MBB6033285.1"/>
    <property type="molecule type" value="Genomic_DNA"/>
</dbReference>
<dbReference type="RefSeq" id="WP_184786163.1">
    <property type="nucleotide sequence ID" value="NZ_BONT01000024.1"/>
</dbReference>
<keyword evidence="1" id="KW-0732">Signal</keyword>
<dbReference type="AlphaFoldDB" id="A0A841FCY9"/>
<dbReference type="Proteomes" id="UP000548476">
    <property type="component" value="Unassembled WGS sequence"/>
</dbReference>
<feature type="chain" id="PRO_5032665842" evidence="1">
    <location>
        <begin position="24"/>
        <end position="122"/>
    </location>
</feature>
<proteinExistence type="predicted"/>
<comment type="caution">
    <text evidence="2">The sequence shown here is derived from an EMBL/GenBank/DDBJ whole genome shotgun (WGS) entry which is preliminary data.</text>
</comment>
<feature type="signal peptide" evidence="1">
    <location>
        <begin position="1"/>
        <end position="23"/>
    </location>
</feature>
<keyword evidence="3" id="KW-1185">Reference proteome</keyword>
<gene>
    <name evidence="2" type="ORF">HNR73_001132</name>
</gene>
<sequence>MKRAIVTAALAAGLLGLAAPAQADTVYYVTAQGDRVAIPDGGIQLAYVDASGLAHWQICGVNVLGDTVAQDCDNSTGATPPAGPRSPMSLANVDLGDAAHWQICGVNVLNDGPPATCDSSTG</sequence>
<evidence type="ECO:0000313" key="2">
    <source>
        <dbReference type="EMBL" id="MBB6033285.1"/>
    </source>
</evidence>
<name>A0A841FCY9_9ACTN</name>
<evidence type="ECO:0000256" key="1">
    <source>
        <dbReference type="SAM" id="SignalP"/>
    </source>
</evidence>
<evidence type="ECO:0000313" key="3">
    <source>
        <dbReference type="Proteomes" id="UP000548476"/>
    </source>
</evidence>
<reference evidence="2 3" key="1">
    <citation type="submission" date="2020-08" db="EMBL/GenBank/DDBJ databases">
        <title>Genomic Encyclopedia of Type Strains, Phase IV (KMG-IV): sequencing the most valuable type-strain genomes for metagenomic binning, comparative biology and taxonomic classification.</title>
        <authorList>
            <person name="Goeker M."/>
        </authorList>
    </citation>
    <scope>NUCLEOTIDE SEQUENCE [LARGE SCALE GENOMIC DNA]</scope>
    <source>
        <strain evidence="2 3">YIM 65646</strain>
    </source>
</reference>
<protein>
    <submittedName>
        <fullName evidence="2">Uncharacterized protein</fullName>
    </submittedName>
</protein>
<accession>A0A841FCY9</accession>
<organism evidence="2 3">
    <name type="scientific">Phytomonospora endophytica</name>
    <dbReference type="NCBI Taxonomy" id="714109"/>
    <lineage>
        <taxon>Bacteria</taxon>
        <taxon>Bacillati</taxon>
        <taxon>Actinomycetota</taxon>
        <taxon>Actinomycetes</taxon>
        <taxon>Micromonosporales</taxon>
        <taxon>Micromonosporaceae</taxon>
        <taxon>Phytomonospora</taxon>
    </lineage>
</organism>